<gene>
    <name evidence="2" type="ORF">PSYICH_LOCUS15728</name>
</gene>
<organism evidence="2 3">
    <name type="scientific">Psylliodes chrysocephalus</name>
    <dbReference type="NCBI Taxonomy" id="3402493"/>
    <lineage>
        <taxon>Eukaryota</taxon>
        <taxon>Metazoa</taxon>
        <taxon>Ecdysozoa</taxon>
        <taxon>Arthropoda</taxon>
        <taxon>Hexapoda</taxon>
        <taxon>Insecta</taxon>
        <taxon>Pterygota</taxon>
        <taxon>Neoptera</taxon>
        <taxon>Endopterygota</taxon>
        <taxon>Coleoptera</taxon>
        <taxon>Polyphaga</taxon>
        <taxon>Cucujiformia</taxon>
        <taxon>Chrysomeloidea</taxon>
        <taxon>Chrysomelidae</taxon>
        <taxon>Galerucinae</taxon>
        <taxon>Alticini</taxon>
        <taxon>Psylliodes</taxon>
    </lineage>
</organism>
<dbReference type="AlphaFoldDB" id="A0A9P0DBD1"/>
<protein>
    <submittedName>
        <fullName evidence="2">Uncharacterized protein</fullName>
    </submittedName>
</protein>
<evidence type="ECO:0000256" key="1">
    <source>
        <dbReference type="SAM" id="MobiDB-lite"/>
    </source>
</evidence>
<evidence type="ECO:0000313" key="2">
    <source>
        <dbReference type="EMBL" id="CAH1115846.1"/>
    </source>
</evidence>
<accession>A0A9P0DBD1</accession>
<feature type="region of interest" description="Disordered" evidence="1">
    <location>
        <begin position="605"/>
        <end position="624"/>
    </location>
</feature>
<dbReference type="PANTHER" id="PTHR33480">
    <property type="entry name" value="SET DOMAIN-CONTAINING PROTEIN-RELATED"/>
    <property type="match status" value="1"/>
</dbReference>
<dbReference type="PANTHER" id="PTHR33480:SF1">
    <property type="entry name" value="TYR RECOMBINASE DOMAIN-CONTAINING PROTEIN"/>
    <property type="match status" value="1"/>
</dbReference>
<feature type="region of interest" description="Disordered" evidence="1">
    <location>
        <begin position="575"/>
        <end position="597"/>
    </location>
</feature>
<evidence type="ECO:0000313" key="3">
    <source>
        <dbReference type="Proteomes" id="UP001153636"/>
    </source>
</evidence>
<dbReference type="OrthoDB" id="10066781at2759"/>
<keyword evidence="3" id="KW-1185">Reference proteome</keyword>
<sequence>MSSSSTDDETKLDIEIKVQEPIFFKTNQQNTVNKNRIREKGHFCYFCQKILCNNLARHIETIHGNEIEVAKILAMPKGSKKRRDAFQNLTKYGDFYHNCEVLATKCGDLILTRRPSLREEKYTSIHDYGPCPECLGFYLKKHIWYHLKYKCTIKLDKNLKKINEKFASKGPIAESSALLNGILGRNFTLSFTENVLNNFKTDQISNLVKSDDTILRFGAFLFEKYNTTQAQFIRQSMRQLGRLGLELKTQGEIFENFSEMLLPEKFDAIVNATKALCKTQHDDPTKKPEFQIPSLALKIGHAIKKCAAIERGQSLRKGDIKKNNKLLSFLDLLNLEWSIRISTHALSTLYLRKQTAADLLPITSDLVKLSETAKITLDQFARRPDWKSTGTEEMKNSLSPIELKLASSLTILKVIGKRGRIVPILLTKELKESVELLISKRAQFGIACENPYIFAIPNSKTSHLRGHDCLKKWCQEACLESPELITSTKLRKCVATVCQVFDLTENEYDWLARHLGHDVRVHREFYRLQENAVELTKVSRLLLAVDQGEAHKFSGKQLKDINIEDMAALNETTTMDTVSDSEDDSTHNFSEGTEQNEELVLKGKKRKSSVSTMEKTTSKKCSKRPWTDNEKKIMYSKFTKFIKKNSLPGKLECMEVIENHEVFAGRKWSDLKFFIKNHLSKIKKMSSIS</sequence>
<dbReference type="EMBL" id="CAKMHV010000001">
    <property type="protein sequence ID" value="CAH1115846.1"/>
    <property type="molecule type" value="Genomic_DNA"/>
</dbReference>
<dbReference type="Proteomes" id="UP001153636">
    <property type="component" value="Unassembled WGS sequence"/>
</dbReference>
<proteinExistence type="predicted"/>
<name>A0A9P0DBD1_9CUCU</name>
<reference evidence="2" key="1">
    <citation type="submission" date="2022-01" db="EMBL/GenBank/DDBJ databases">
        <authorList>
            <person name="King R."/>
        </authorList>
    </citation>
    <scope>NUCLEOTIDE SEQUENCE</scope>
</reference>
<comment type="caution">
    <text evidence="2">The sequence shown here is derived from an EMBL/GenBank/DDBJ whole genome shotgun (WGS) entry which is preliminary data.</text>
</comment>